<sequence>MSEMADAIMDAAEKRIRLGGYGGFSFRDIAADVGVKSASVHYHFPTKDKLAATVARRYTDRFVAAVDRRLAAGEDIIGASRHVFRDALFNDGKMCLCGALGATASDLSEEVRHEVQRFFRLALDRLQQAGVAPVDAVQVLATLEGAMLTANVLENLSLFDSGTETLKMKAASPGSSHQWR</sequence>
<gene>
    <name evidence="6" type="ORF">DPM35_26610</name>
</gene>
<protein>
    <submittedName>
        <fullName evidence="6">TetR/AcrR family transcriptional regulator</fullName>
    </submittedName>
</protein>
<proteinExistence type="predicted"/>
<dbReference type="AlphaFoldDB" id="A0A330GNA4"/>
<evidence type="ECO:0000256" key="2">
    <source>
        <dbReference type="ARBA" id="ARBA00023125"/>
    </source>
</evidence>
<feature type="domain" description="HTH tetR-type" evidence="5">
    <location>
        <begin position="2"/>
        <end position="62"/>
    </location>
</feature>
<evidence type="ECO:0000313" key="6">
    <source>
        <dbReference type="EMBL" id="RAZ72961.1"/>
    </source>
</evidence>
<dbReference type="Pfam" id="PF00440">
    <property type="entry name" value="TetR_N"/>
    <property type="match status" value="1"/>
</dbReference>
<dbReference type="InterPro" id="IPR009057">
    <property type="entry name" value="Homeodomain-like_sf"/>
</dbReference>
<keyword evidence="1" id="KW-0805">Transcription regulation</keyword>
<dbReference type="RefSeq" id="WP_112130163.1">
    <property type="nucleotide sequence ID" value="NZ_QMBQ01000009.1"/>
</dbReference>
<dbReference type="EMBL" id="QMBQ01000009">
    <property type="protein sequence ID" value="RAZ72961.1"/>
    <property type="molecule type" value="Genomic_DNA"/>
</dbReference>
<dbReference type="PANTHER" id="PTHR47506:SF6">
    <property type="entry name" value="HTH-TYPE TRANSCRIPTIONAL REPRESSOR NEMR"/>
    <property type="match status" value="1"/>
</dbReference>
<feature type="DNA-binding region" description="H-T-H motif" evidence="4">
    <location>
        <begin position="25"/>
        <end position="44"/>
    </location>
</feature>
<dbReference type="PRINTS" id="PR00455">
    <property type="entry name" value="HTHTETR"/>
</dbReference>
<dbReference type="Proteomes" id="UP000251956">
    <property type="component" value="Unassembled WGS sequence"/>
</dbReference>
<dbReference type="PANTHER" id="PTHR47506">
    <property type="entry name" value="TRANSCRIPTIONAL REGULATORY PROTEIN"/>
    <property type="match status" value="1"/>
</dbReference>
<reference evidence="6 7" key="1">
    <citation type="submission" date="2018-07" db="EMBL/GenBank/DDBJ databases">
        <title>Diversity of Mesorhizobium strains in Brazil.</title>
        <authorList>
            <person name="Helene L.C.F."/>
            <person name="Dall'Agnol R."/>
            <person name="Delamuta J.R.M."/>
            <person name="Hungria M."/>
        </authorList>
    </citation>
    <scope>NUCLEOTIDE SEQUENCE [LARGE SCALE GENOMIC DNA]</scope>
    <source>
        <strain evidence="6 7">CNPSo 3140</strain>
    </source>
</reference>
<evidence type="ECO:0000256" key="4">
    <source>
        <dbReference type="PROSITE-ProRule" id="PRU00335"/>
    </source>
</evidence>
<dbReference type="SUPFAM" id="SSF48498">
    <property type="entry name" value="Tetracyclin repressor-like, C-terminal domain"/>
    <property type="match status" value="1"/>
</dbReference>
<accession>A0A330GNA4</accession>
<dbReference type="InterPro" id="IPR036271">
    <property type="entry name" value="Tet_transcr_reg_TetR-rel_C_sf"/>
</dbReference>
<evidence type="ECO:0000256" key="1">
    <source>
        <dbReference type="ARBA" id="ARBA00023015"/>
    </source>
</evidence>
<evidence type="ECO:0000259" key="5">
    <source>
        <dbReference type="PROSITE" id="PS50977"/>
    </source>
</evidence>
<dbReference type="SUPFAM" id="SSF46689">
    <property type="entry name" value="Homeodomain-like"/>
    <property type="match status" value="1"/>
</dbReference>
<evidence type="ECO:0000256" key="3">
    <source>
        <dbReference type="ARBA" id="ARBA00023163"/>
    </source>
</evidence>
<keyword evidence="2 4" id="KW-0238">DNA-binding</keyword>
<keyword evidence="7" id="KW-1185">Reference proteome</keyword>
<dbReference type="InterPro" id="IPR001647">
    <property type="entry name" value="HTH_TetR"/>
</dbReference>
<dbReference type="OrthoDB" id="9809772at2"/>
<keyword evidence="3" id="KW-0804">Transcription</keyword>
<organism evidence="6 7">
    <name type="scientific">Mesorhizobium atlanticum</name>
    <dbReference type="NCBI Taxonomy" id="2233532"/>
    <lineage>
        <taxon>Bacteria</taxon>
        <taxon>Pseudomonadati</taxon>
        <taxon>Pseudomonadota</taxon>
        <taxon>Alphaproteobacteria</taxon>
        <taxon>Hyphomicrobiales</taxon>
        <taxon>Phyllobacteriaceae</taxon>
        <taxon>Mesorhizobium</taxon>
    </lineage>
</organism>
<dbReference type="Gene3D" id="1.10.357.10">
    <property type="entry name" value="Tetracycline Repressor, domain 2"/>
    <property type="match status" value="1"/>
</dbReference>
<comment type="caution">
    <text evidence="6">The sequence shown here is derived from an EMBL/GenBank/DDBJ whole genome shotgun (WGS) entry which is preliminary data.</text>
</comment>
<evidence type="ECO:0000313" key="7">
    <source>
        <dbReference type="Proteomes" id="UP000251956"/>
    </source>
</evidence>
<dbReference type="GO" id="GO:0003677">
    <property type="term" value="F:DNA binding"/>
    <property type="evidence" value="ECO:0007669"/>
    <property type="project" value="UniProtKB-UniRule"/>
</dbReference>
<name>A0A330GNA4_9HYPH</name>
<dbReference type="PROSITE" id="PS50977">
    <property type="entry name" value="HTH_TETR_2"/>
    <property type="match status" value="1"/>
</dbReference>